<gene>
    <name evidence="1" type="ORF">Tci_616822</name>
</gene>
<evidence type="ECO:0000313" key="1">
    <source>
        <dbReference type="EMBL" id="GFA44850.1"/>
    </source>
</evidence>
<keyword evidence="1" id="KW-0695">RNA-directed DNA polymerase</keyword>
<protein>
    <submittedName>
        <fullName evidence="1">Reverse transcriptase domain-containing protein</fullName>
    </submittedName>
</protein>
<comment type="caution">
    <text evidence="1">The sequence shown here is derived from an EMBL/GenBank/DDBJ whole genome shotgun (WGS) entry which is preliminary data.</text>
</comment>
<sequence>MSTRSSTRNLFPPLDNLELTIRKRPCVDPTLLNDFNIATNGNGDDVPPAEEGDLPTMEELCQPTLKGRGGPIAPIAIQATNFGLKNDMIQQVQNSCQFHGLPGDDANKHLDKFLHVTQSIKVNGVTDDALRLYLFPHSLTHHATA</sequence>
<accession>A0A699JNC7</accession>
<dbReference type="EMBL" id="BKCJ010425878">
    <property type="protein sequence ID" value="GFA44850.1"/>
    <property type="molecule type" value="Genomic_DNA"/>
</dbReference>
<keyword evidence="1" id="KW-0808">Transferase</keyword>
<dbReference type="AlphaFoldDB" id="A0A699JNC7"/>
<organism evidence="1">
    <name type="scientific">Tanacetum cinerariifolium</name>
    <name type="common">Dalmatian daisy</name>
    <name type="synonym">Chrysanthemum cinerariifolium</name>
    <dbReference type="NCBI Taxonomy" id="118510"/>
    <lineage>
        <taxon>Eukaryota</taxon>
        <taxon>Viridiplantae</taxon>
        <taxon>Streptophyta</taxon>
        <taxon>Embryophyta</taxon>
        <taxon>Tracheophyta</taxon>
        <taxon>Spermatophyta</taxon>
        <taxon>Magnoliopsida</taxon>
        <taxon>eudicotyledons</taxon>
        <taxon>Gunneridae</taxon>
        <taxon>Pentapetalae</taxon>
        <taxon>asterids</taxon>
        <taxon>campanulids</taxon>
        <taxon>Asterales</taxon>
        <taxon>Asteraceae</taxon>
        <taxon>Asteroideae</taxon>
        <taxon>Anthemideae</taxon>
        <taxon>Anthemidinae</taxon>
        <taxon>Tanacetum</taxon>
    </lineage>
</organism>
<name>A0A699JNC7_TANCI</name>
<dbReference type="GO" id="GO:0003964">
    <property type="term" value="F:RNA-directed DNA polymerase activity"/>
    <property type="evidence" value="ECO:0007669"/>
    <property type="project" value="UniProtKB-KW"/>
</dbReference>
<reference evidence="1" key="1">
    <citation type="journal article" date="2019" name="Sci. Rep.">
        <title>Draft genome of Tanacetum cinerariifolium, the natural source of mosquito coil.</title>
        <authorList>
            <person name="Yamashiro T."/>
            <person name="Shiraishi A."/>
            <person name="Satake H."/>
            <person name="Nakayama K."/>
        </authorList>
    </citation>
    <scope>NUCLEOTIDE SEQUENCE</scope>
</reference>
<proteinExistence type="predicted"/>
<keyword evidence="1" id="KW-0548">Nucleotidyltransferase</keyword>